<dbReference type="AlphaFoldDB" id="A0A6A6PE16"/>
<keyword evidence="2" id="KW-1185">Reference proteome</keyword>
<organism evidence="1 2">
    <name type="scientific">Lineolata rhizophorae</name>
    <dbReference type="NCBI Taxonomy" id="578093"/>
    <lineage>
        <taxon>Eukaryota</taxon>
        <taxon>Fungi</taxon>
        <taxon>Dikarya</taxon>
        <taxon>Ascomycota</taxon>
        <taxon>Pezizomycotina</taxon>
        <taxon>Dothideomycetes</taxon>
        <taxon>Dothideomycetes incertae sedis</taxon>
        <taxon>Lineolatales</taxon>
        <taxon>Lineolataceae</taxon>
        <taxon>Lineolata</taxon>
    </lineage>
</organism>
<protein>
    <submittedName>
        <fullName evidence="1">Uncharacterized protein</fullName>
    </submittedName>
</protein>
<gene>
    <name evidence="1" type="ORF">BDY21DRAFT_6755</name>
</gene>
<sequence length="97" mass="11684">MGFLICVIEQLVSRTLPFFLSLPLFCFYPFHTDAAFLRPDSWFLKGREKTERSDKNNLLWYWLQHYIDQRAKYALCRAKAFTHYPGCAWKRVRFIAL</sequence>
<accession>A0A6A6PE16</accession>
<dbReference type="EMBL" id="MU001670">
    <property type="protein sequence ID" value="KAF2462070.1"/>
    <property type="molecule type" value="Genomic_DNA"/>
</dbReference>
<proteinExistence type="predicted"/>
<reference evidence="1" key="1">
    <citation type="journal article" date="2020" name="Stud. Mycol.">
        <title>101 Dothideomycetes genomes: a test case for predicting lifestyles and emergence of pathogens.</title>
        <authorList>
            <person name="Haridas S."/>
            <person name="Albert R."/>
            <person name="Binder M."/>
            <person name="Bloem J."/>
            <person name="Labutti K."/>
            <person name="Salamov A."/>
            <person name="Andreopoulos B."/>
            <person name="Baker S."/>
            <person name="Barry K."/>
            <person name="Bills G."/>
            <person name="Bluhm B."/>
            <person name="Cannon C."/>
            <person name="Castanera R."/>
            <person name="Culley D."/>
            <person name="Daum C."/>
            <person name="Ezra D."/>
            <person name="Gonzalez J."/>
            <person name="Henrissat B."/>
            <person name="Kuo A."/>
            <person name="Liang C."/>
            <person name="Lipzen A."/>
            <person name="Lutzoni F."/>
            <person name="Magnuson J."/>
            <person name="Mondo S."/>
            <person name="Nolan M."/>
            <person name="Ohm R."/>
            <person name="Pangilinan J."/>
            <person name="Park H.-J."/>
            <person name="Ramirez L."/>
            <person name="Alfaro M."/>
            <person name="Sun H."/>
            <person name="Tritt A."/>
            <person name="Yoshinaga Y."/>
            <person name="Zwiers L.-H."/>
            <person name="Turgeon B."/>
            <person name="Goodwin S."/>
            <person name="Spatafora J."/>
            <person name="Crous P."/>
            <person name="Grigoriev I."/>
        </authorList>
    </citation>
    <scope>NUCLEOTIDE SEQUENCE</scope>
    <source>
        <strain evidence="1">ATCC 16933</strain>
    </source>
</reference>
<name>A0A6A6PE16_9PEZI</name>
<dbReference type="Proteomes" id="UP000799766">
    <property type="component" value="Unassembled WGS sequence"/>
</dbReference>
<evidence type="ECO:0000313" key="1">
    <source>
        <dbReference type="EMBL" id="KAF2462070.1"/>
    </source>
</evidence>
<evidence type="ECO:0000313" key="2">
    <source>
        <dbReference type="Proteomes" id="UP000799766"/>
    </source>
</evidence>